<evidence type="ECO:0008006" key="3">
    <source>
        <dbReference type="Google" id="ProtNLM"/>
    </source>
</evidence>
<gene>
    <name evidence="1" type="ORF">F5544_11255</name>
</gene>
<name>A0A6G9YA53_9NOCA</name>
<evidence type="ECO:0000313" key="1">
    <source>
        <dbReference type="EMBL" id="QIS10145.1"/>
    </source>
</evidence>
<accession>A0A6G9YA53</accession>
<sequence length="105" mass="11388">MEPQARVRYEVVRCSVYGHAPYGLLIESEDGERGFVDSSYITDNPGEPWPAVGQQLRCVVLCYTGDGRLCAAAIPLYVEMVAAADDPAAAADQWGSLTGRGRQHD</sequence>
<dbReference type="EMBL" id="CP046172">
    <property type="protein sequence ID" value="QIS10145.1"/>
    <property type="molecule type" value="Genomic_DNA"/>
</dbReference>
<dbReference type="Proteomes" id="UP000503540">
    <property type="component" value="Chromosome"/>
</dbReference>
<dbReference type="InterPro" id="IPR012340">
    <property type="entry name" value="NA-bd_OB-fold"/>
</dbReference>
<keyword evidence="2" id="KW-1185">Reference proteome</keyword>
<dbReference type="SUPFAM" id="SSF50249">
    <property type="entry name" value="Nucleic acid-binding proteins"/>
    <property type="match status" value="1"/>
</dbReference>
<organism evidence="1 2">
    <name type="scientific">Nocardia arthritidis</name>
    <dbReference type="NCBI Taxonomy" id="228602"/>
    <lineage>
        <taxon>Bacteria</taxon>
        <taxon>Bacillati</taxon>
        <taxon>Actinomycetota</taxon>
        <taxon>Actinomycetes</taxon>
        <taxon>Mycobacteriales</taxon>
        <taxon>Nocardiaceae</taxon>
        <taxon>Nocardia</taxon>
    </lineage>
</organism>
<dbReference type="KEGG" id="nah:F5544_11255"/>
<evidence type="ECO:0000313" key="2">
    <source>
        <dbReference type="Proteomes" id="UP000503540"/>
    </source>
</evidence>
<protein>
    <recommendedName>
        <fullName evidence="3">S1 motif domain-containing protein</fullName>
    </recommendedName>
</protein>
<reference evidence="1 2" key="1">
    <citation type="journal article" date="2019" name="ACS Chem. Biol.">
        <title>Identification and Mobilization of a Cryptic Antibiotic Biosynthesis Gene Locus from a Human-Pathogenic Nocardia Isolate.</title>
        <authorList>
            <person name="Herisse M."/>
            <person name="Ishida K."/>
            <person name="Porter J.L."/>
            <person name="Howden B."/>
            <person name="Hertweck C."/>
            <person name="Stinear T.P."/>
            <person name="Pidot S.J."/>
        </authorList>
    </citation>
    <scope>NUCLEOTIDE SEQUENCE [LARGE SCALE GENOMIC DNA]</scope>
    <source>
        <strain evidence="1 2">AUSMDU00012717</strain>
    </source>
</reference>
<proteinExistence type="predicted"/>
<dbReference type="RefSeq" id="WP_167473161.1">
    <property type="nucleotide sequence ID" value="NZ_CP046172.1"/>
</dbReference>
<dbReference type="AlphaFoldDB" id="A0A6G9YA53"/>